<dbReference type="Proteomes" id="UP000553632">
    <property type="component" value="Unassembled WGS sequence"/>
</dbReference>
<feature type="region of interest" description="Disordered" evidence="1">
    <location>
        <begin position="173"/>
        <end position="198"/>
    </location>
</feature>
<dbReference type="PROSITE" id="PS50006">
    <property type="entry name" value="FHA_DOMAIN"/>
    <property type="match status" value="1"/>
</dbReference>
<protein>
    <recommendedName>
        <fullName evidence="3">FHA domain-containing protein</fullName>
    </recommendedName>
</protein>
<dbReference type="Gene3D" id="2.60.200.20">
    <property type="match status" value="1"/>
</dbReference>
<evidence type="ECO:0000256" key="1">
    <source>
        <dbReference type="SAM" id="MobiDB-lite"/>
    </source>
</evidence>
<keyword evidence="5" id="KW-1185">Reference proteome</keyword>
<accession>A0A7J6QB70</accession>
<proteinExistence type="predicted"/>
<dbReference type="InterPro" id="IPR008984">
    <property type="entry name" value="SMAD_FHA_dom_sf"/>
</dbReference>
<dbReference type="AlphaFoldDB" id="A0A7J6QB70"/>
<sequence length="263" mass="29273">MDVPHVVHLGRERCFIGRAVESDVYLDSVLYPRTLSKECCHREERWVIVLEPSPCDFVLKDLRSVNGVYVNGKAVREEQELAPGDVVLFGRKTARPEFGYVFEVEDFREYRRLRIDRRGRGKVAAQSGRGSSSDWTGCLRIPNRVIMVEAVFHVLVLRVLGWRWAATTAALRGPRATRRQNSHDINRSGSDNTGGPGQQSRLISPIMGAVLLSASVGPVAAFNFLGFGLPFFVVASAMWTAAVYYLSVKFITPVVEGKVSSSE</sequence>
<evidence type="ECO:0000256" key="2">
    <source>
        <dbReference type="SAM" id="Phobius"/>
    </source>
</evidence>
<evidence type="ECO:0000313" key="5">
    <source>
        <dbReference type="Proteomes" id="UP000553632"/>
    </source>
</evidence>
<name>A0A7J6QB70_PEROL</name>
<feature type="non-terminal residue" evidence="4">
    <location>
        <position position="263"/>
    </location>
</feature>
<dbReference type="CDD" id="cd00060">
    <property type="entry name" value="FHA"/>
    <property type="match status" value="1"/>
</dbReference>
<comment type="caution">
    <text evidence="4">The sequence shown here is derived from an EMBL/GenBank/DDBJ whole genome shotgun (WGS) entry which is preliminary data.</text>
</comment>
<gene>
    <name evidence="4" type="ORF">FOZ63_006720</name>
</gene>
<keyword evidence="2" id="KW-1133">Transmembrane helix</keyword>
<reference evidence="4 5" key="1">
    <citation type="submission" date="2020-04" db="EMBL/GenBank/DDBJ databases">
        <title>Perkinsus olseni comparative genomics.</title>
        <authorList>
            <person name="Bogema D.R."/>
        </authorList>
    </citation>
    <scope>NUCLEOTIDE SEQUENCE [LARGE SCALE GENOMIC DNA]</scope>
    <source>
        <strain evidence="4 5">ATCC PRA-207</strain>
    </source>
</reference>
<feature type="domain" description="FHA" evidence="3">
    <location>
        <begin position="14"/>
        <end position="75"/>
    </location>
</feature>
<evidence type="ECO:0000313" key="4">
    <source>
        <dbReference type="EMBL" id="KAF4705804.1"/>
    </source>
</evidence>
<dbReference type="Pfam" id="PF00498">
    <property type="entry name" value="FHA"/>
    <property type="match status" value="1"/>
</dbReference>
<organism evidence="4 5">
    <name type="scientific">Perkinsus olseni</name>
    <name type="common">Perkinsus atlanticus</name>
    <dbReference type="NCBI Taxonomy" id="32597"/>
    <lineage>
        <taxon>Eukaryota</taxon>
        <taxon>Sar</taxon>
        <taxon>Alveolata</taxon>
        <taxon>Perkinsozoa</taxon>
        <taxon>Perkinsea</taxon>
        <taxon>Perkinsida</taxon>
        <taxon>Perkinsidae</taxon>
        <taxon>Perkinsus</taxon>
    </lineage>
</organism>
<keyword evidence="2" id="KW-0472">Membrane</keyword>
<feature type="transmembrane region" description="Helical" evidence="2">
    <location>
        <begin position="227"/>
        <end position="246"/>
    </location>
</feature>
<keyword evidence="2" id="KW-0812">Transmembrane</keyword>
<dbReference type="EMBL" id="JABANO010034037">
    <property type="protein sequence ID" value="KAF4705804.1"/>
    <property type="molecule type" value="Genomic_DNA"/>
</dbReference>
<dbReference type="SUPFAM" id="SSF49879">
    <property type="entry name" value="SMAD/FHA domain"/>
    <property type="match status" value="1"/>
</dbReference>
<dbReference type="InterPro" id="IPR000253">
    <property type="entry name" value="FHA_dom"/>
</dbReference>
<evidence type="ECO:0000259" key="3">
    <source>
        <dbReference type="PROSITE" id="PS50006"/>
    </source>
</evidence>